<dbReference type="GO" id="GO:0003723">
    <property type="term" value="F:RNA binding"/>
    <property type="evidence" value="ECO:0007669"/>
    <property type="project" value="UniProtKB-UniRule"/>
</dbReference>
<gene>
    <name evidence="3" type="ORF">P154DRAFT_570465</name>
</gene>
<dbReference type="AlphaFoldDB" id="A0A6A5X010"/>
<accession>A0A6A5X010</accession>
<dbReference type="InterPro" id="IPR000504">
    <property type="entry name" value="RRM_dom"/>
</dbReference>
<dbReference type="InterPro" id="IPR006509">
    <property type="entry name" value="RBM39_SF"/>
</dbReference>
<feature type="domain" description="RRM" evidence="2">
    <location>
        <begin position="58"/>
        <end position="125"/>
    </location>
</feature>
<dbReference type="GO" id="GO:0006397">
    <property type="term" value="P:mRNA processing"/>
    <property type="evidence" value="ECO:0007669"/>
    <property type="project" value="InterPro"/>
</dbReference>
<evidence type="ECO:0000259" key="2">
    <source>
        <dbReference type="PROSITE" id="PS50102"/>
    </source>
</evidence>
<dbReference type="InterPro" id="IPR035979">
    <property type="entry name" value="RBD_domain_sf"/>
</dbReference>
<evidence type="ECO:0000313" key="4">
    <source>
        <dbReference type="Proteomes" id="UP000799779"/>
    </source>
</evidence>
<evidence type="ECO:0000256" key="1">
    <source>
        <dbReference type="PROSITE-ProRule" id="PRU00176"/>
    </source>
</evidence>
<protein>
    <recommendedName>
        <fullName evidence="2">RRM domain-containing protein</fullName>
    </recommendedName>
</protein>
<evidence type="ECO:0000313" key="3">
    <source>
        <dbReference type="EMBL" id="KAF2006409.1"/>
    </source>
</evidence>
<dbReference type="PROSITE" id="PS50102">
    <property type="entry name" value="RRM"/>
    <property type="match status" value="1"/>
</dbReference>
<keyword evidence="1" id="KW-0694">RNA-binding</keyword>
<keyword evidence="4" id="KW-1185">Reference proteome</keyword>
<dbReference type="Pfam" id="PF00076">
    <property type="entry name" value="RRM_1"/>
    <property type="match status" value="1"/>
</dbReference>
<reference evidence="3" key="1">
    <citation type="journal article" date="2020" name="Stud. Mycol.">
        <title>101 Dothideomycetes genomes: a test case for predicting lifestyles and emergence of pathogens.</title>
        <authorList>
            <person name="Haridas S."/>
            <person name="Albert R."/>
            <person name="Binder M."/>
            <person name="Bloem J."/>
            <person name="Labutti K."/>
            <person name="Salamov A."/>
            <person name="Andreopoulos B."/>
            <person name="Baker S."/>
            <person name="Barry K."/>
            <person name="Bills G."/>
            <person name="Bluhm B."/>
            <person name="Cannon C."/>
            <person name="Castanera R."/>
            <person name="Culley D."/>
            <person name="Daum C."/>
            <person name="Ezra D."/>
            <person name="Gonzalez J."/>
            <person name="Henrissat B."/>
            <person name="Kuo A."/>
            <person name="Liang C."/>
            <person name="Lipzen A."/>
            <person name="Lutzoni F."/>
            <person name="Magnuson J."/>
            <person name="Mondo S."/>
            <person name="Nolan M."/>
            <person name="Ohm R."/>
            <person name="Pangilinan J."/>
            <person name="Park H.-J."/>
            <person name="Ramirez L."/>
            <person name="Alfaro M."/>
            <person name="Sun H."/>
            <person name="Tritt A."/>
            <person name="Yoshinaga Y."/>
            <person name="Zwiers L.-H."/>
            <person name="Turgeon B."/>
            <person name="Goodwin S."/>
            <person name="Spatafora J."/>
            <person name="Crous P."/>
            <person name="Grigoriev I."/>
        </authorList>
    </citation>
    <scope>NUCLEOTIDE SEQUENCE</scope>
    <source>
        <strain evidence="3">CBS 123094</strain>
    </source>
</reference>
<dbReference type="SUPFAM" id="SSF54928">
    <property type="entry name" value="RNA-binding domain, RBD"/>
    <property type="match status" value="1"/>
</dbReference>
<organism evidence="3 4">
    <name type="scientific">Amniculicola lignicola CBS 123094</name>
    <dbReference type="NCBI Taxonomy" id="1392246"/>
    <lineage>
        <taxon>Eukaryota</taxon>
        <taxon>Fungi</taxon>
        <taxon>Dikarya</taxon>
        <taxon>Ascomycota</taxon>
        <taxon>Pezizomycotina</taxon>
        <taxon>Dothideomycetes</taxon>
        <taxon>Pleosporomycetidae</taxon>
        <taxon>Pleosporales</taxon>
        <taxon>Amniculicolaceae</taxon>
        <taxon>Amniculicola</taxon>
    </lineage>
</organism>
<dbReference type="Proteomes" id="UP000799779">
    <property type="component" value="Unassembled WGS sequence"/>
</dbReference>
<dbReference type="InterPro" id="IPR012677">
    <property type="entry name" value="Nucleotide-bd_a/b_plait_sf"/>
</dbReference>
<proteinExistence type="predicted"/>
<name>A0A6A5X010_9PLEO</name>
<dbReference type="PANTHER" id="PTHR48036">
    <property type="entry name" value="SPLICING FACTOR (PAD-1), PUTATIVE (AFU_ORTHOLOGUE AFUA_1G15810)-RELATED"/>
    <property type="match status" value="1"/>
</dbReference>
<dbReference type="SMART" id="SM00360">
    <property type="entry name" value="RRM"/>
    <property type="match status" value="1"/>
</dbReference>
<dbReference type="GO" id="GO:0005634">
    <property type="term" value="C:nucleus"/>
    <property type="evidence" value="ECO:0007669"/>
    <property type="project" value="InterPro"/>
</dbReference>
<dbReference type="Gene3D" id="3.30.70.330">
    <property type="match status" value="2"/>
</dbReference>
<dbReference type="EMBL" id="ML977560">
    <property type="protein sequence ID" value="KAF2006409.1"/>
    <property type="molecule type" value="Genomic_DNA"/>
</dbReference>
<dbReference type="OrthoDB" id="5411533at2759"/>
<sequence length="154" mass="16892">MAFVGSSKQDSVVKALDFTGQKLKGVPIILQLTESEKNRAVKAADGIPMNANNTPFHRLKKLKGVAVRAKDRHLQQFFKVIGNVANATIVTDRLSGRSKGVGYVEFAKQDSVVKALHLAGQKLKGTESVLHDLFKPFGDGWREELNPYTSVESD</sequence>